<evidence type="ECO:0000259" key="10">
    <source>
        <dbReference type="PROSITE" id="PS50929"/>
    </source>
</evidence>
<evidence type="ECO:0000256" key="4">
    <source>
        <dbReference type="ARBA" id="ARBA00022741"/>
    </source>
</evidence>
<sequence length="577" mass="64208">MTNNIFDLAAQRKSLFIRGIVLQVISSIFAAAPYFFVYIILKELFEKSIDIERALLLTGATALCLVLQGIFLYLANSLTFVNGTQMIGDLRLQLGDGIRKLPMGFFNSRQVGDLNVLMTDDMCKIEDVPSVVYPKIVSALATPIFIAVFLFLIDWRLALATIAGFPIAIAIYFSSQKLLNKLTKLQKKSLVEANSRMIEYIQGLPVLKAFNQTGARFEKLENALDSYKQANLNLVNQLATPSIAFSGFLELGFVVIIIVGTYTIFGGEITTSTFLLFLVVGLRFYEPLSGLFELSGMTRMMDVALERVIDILKEPQLPEPTESHQLSSFDIEFKNVDFSYEEFNVLQSINFQVPQNTVTALVGPSGSGKTTITNLIARFWEVDKGEILIGGVNIKNIKIDELLSKISIVFQDVYLFNDTILNNIKFGKPDSTFEEVISATQAAQCHEFITNLPDGYETVIGEGGTSLSGGEKQRVSIARAILKDAPIILLDEATASVDPENEILIQKAINSLVESRTLIIIAHRLSTITSVDQIIVIDNGKVIEKGKHEELTRNTDGLYNRLWNSQQKARQWKLNIE</sequence>
<feature type="transmembrane region" description="Helical" evidence="8">
    <location>
        <begin position="243"/>
        <end position="265"/>
    </location>
</feature>
<dbReference type="InterPro" id="IPR027417">
    <property type="entry name" value="P-loop_NTPase"/>
</dbReference>
<dbReference type="Pfam" id="PF00664">
    <property type="entry name" value="ABC_membrane"/>
    <property type="match status" value="1"/>
</dbReference>
<keyword evidence="5" id="KW-0067">ATP-binding</keyword>
<evidence type="ECO:0000256" key="3">
    <source>
        <dbReference type="ARBA" id="ARBA00022692"/>
    </source>
</evidence>
<evidence type="ECO:0000256" key="5">
    <source>
        <dbReference type="ARBA" id="ARBA00022840"/>
    </source>
</evidence>
<dbReference type="GO" id="GO:0005524">
    <property type="term" value="F:ATP binding"/>
    <property type="evidence" value="ECO:0007669"/>
    <property type="project" value="UniProtKB-KW"/>
</dbReference>
<dbReference type="PROSITE" id="PS50929">
    <property type="entry name" value="ABC_TM1F"/>
    <property type="match status" value="1"/>
</dbReference>
<dbReference type="AlphaFoldDB" id="A0A1Z4LTD8"/>
<dbReference type="Gene3D" id="1.20.1560.10">
    <property type="entry name" value="ABC transporter type 1, transmembrane domain"/>
    <property type="match status" value="1"/>
</dbReference>
<evidence type="ECO:0000259" key="9">
    <source>
        <dbReference type="PROSITE" id="PS50893"/>
    </source>
</evidence>
<keyword evidence="7 8" id="KW-0472">Membrane</keyword>
<dbReference type="InterPro" id="IPR003439">
    <property type="entry name" value="ABC_transporter-like_ATP-bd"/>
</dbReference>
<protein>
    <submittedName>
        <fullName evidence="11">ABC transporter HlyB/MsbA family protein</fullName>
    </submittedName>
</protein>
<dbReference type="GO" id="GO:0015421">
    <property type="term" value="F:ABC-type oligopeptide transporter activity"/>
    <property type="evidence" value="ECO:0007669"/>
    <property type="project" value="TreeGrafter"/>
</dbReference>
<dbReference type="Gene3D" id="3.40.50.300">
    <property type="entry name" value="P-loop containing nucleotide triphosphate hydrolases"/>
    <property type="match status" value="1"/>
</dbReference>
<evidence type="ECO:0000313" key="11">
    <source>
        <dbReference type="EMBL" id="BAY84421.1"/>
    </source>
</evidence>
<reference evidence="11 12" key="1">
    <citation type="submission" date="2017-06" db="EMBL/GenBank/DDBJ databases">
        <title>Genome sequencing of cyanobaciteial culture collection at National Institute for Environmental Studies (NIES).</title>
        <authorList>
            <person name="Hirose Y."/>
            <person name="Shimura Y."/>
            <person name="Fujisawa T."/>
            <person name="Nakamura Y."/>
            <person name="Kawachi M."/>
        </authorList>
    </citation>
    <scope>NUCLEOTIDE SEQUENCE [LARGE SCALE GENOMIC DNA]</scope>
    <source>
        <strain evidence="11 12">NIES-267</strain>
    </source>
</reference>
<feature type="domain" description="ABC transmembrane type-1" evidence="10">
    <location>
        <begin position="19"/>
        <end position="300"/>
    </location>
</feature>
<keyword evidence="12" id="KW-1185">Reference proteome</keyword>
<feature type="domain" description="ABC transporter" evidence="9">
    <location>
        <begin position="331"/>
        <end position="564"/>
    </location>
</feature>
<evidence type="ECO:0000313" key="12">
    <source>
        <dbReference type="Proteomes" id="UP000218418"/>
    </source>
</evidence>
<keyword evidence="2" id="KW-0813">Transport</keyword>
<dbReference type="SUPFAM" id="SSF90123">
    <property type="entry name" value="ABC transporter transmembrane region"/>
    <property type="match status" value="1"/>
</dbReference>
<dbReference type="Proteomes" id="UP000218418">
    <property type="component" value="Chromosome"/>
</dbReference>
<feature type="transmembrane region" description="Helical" evidence="8">
    <location>
        <begin position="159"/>
        <end position="179"/>
    </location>
</feature>
<dbReference type="SMART" id="SM00382">
    <property type="entry name" value="AAA"/>
    <property type="match status" value="1"/>
</dbReference>
<dbReference type="Pfam" id="PF00005">
    <property type="entry name" value="ABC_tran"/>
    <property type="match status" value="1"/>
</dbReference>
<feature type="transmembrane region" description="Helical" evidence="8">
    <location>
        <begin position="53"/>
        <end position="75"/>
    </location>
</feature>
<dbReference type="PROSITE" id="PS00211">
    <property type="entry name" value="ABC_TRANSPORTER_1"/>
    <property type="match status" value="1"/>
</dbReference>
<dbReference type="InterPro" id="IPR011527">
    <property type="entry name" value="ABC1_TM_dom"/>
</dbReference>
<dbReference type="PANTHER" id="PTHR43394">
    <property type="entry name" value="ATP-DEPENDENT PERMEASE MDL1, MITOCHONDRIAL"/>
    <property type="match status" value="1"/>
</dbReference>
<dbReference type="SUPFAM" id="SSF52540">
    <property type="entry name" value="P-loop containing nucleoside triphosphate hydrolases"/>
    <property type="match status" value="1"/>
</dbReference>
<evidence type="ECO:0000256" key="1">
    <source>
        <dbReference type="ARBA" id="ARBA00004651"/>
    </source>
</evidence>
<dbReference type="InterPro" id="IPR039421">
    <property type="entry name" value="Type_1_exporter"/>
</dbReference>
<comment type="subcellular location">
    <subcellularLocation>
        <location evidence="1">Cell membrane</location>
        <topology evidence="1">Multi-pass membrane protein</topology>
    </subcellularLocation>
</comment>
<keyword evidence="4" id="KW-0547">Nucleotide-binding</keyword>
<dbReference type="GO" id="GO:0005886">
    <property type="term" value="C:plasma membrane"/>
    <property type="evidence" value="ECO:0007669"/>
    <property type="project" value="UniProtKB-SubCell"/>
</dbReference>
<keyword evidence="6 8" id="KW-1133">Transmembrane helix</keyword>
<evidence type="ECO:0000256" key="6">
    <source>
        <dbReference type="ARBA" id="ARBA00022989"/>
    </source>
</evidence>
<evidence type="ECO:0000256" key="2">
    <source>
        <dbReference type="ARBA" id="ARBA00022448"/>
    </source>
</evidence>
<feature type="transmembrane region" description="Helical" evidence="8">
    <location>
        <begin position="132"/>
        <end position="153"/>
    </location>
</feature>
<keyword evidence="3 8" id="KW-0812">Transmembrane</keyword>
<accession>A0A1Z4LTD8</accession>
<dbReference type="EMBL" id="AP018227">
    <property type="protein sequence ID" value="BAY84421.1"/>
    <property type="molecule type" value="Genomic_DNA"/>
</dbReference>
<dbReference type="FunFam" id="3.40.50.300:FF:000287">
    <property type="entry name" value="Multidrug ABC transporter ATP-binding protein"/>
    <property type="match status" value="1"/>
</dbReference>
<dbReference type="CDD" id="cd07346">
    <property type="entry name" value="ABC_6TM_exporters"/>
    <property type="match status" value="1"/>
</dbReference>
<dbReference type="InterPro" id="IPR017871">
    <property type="entry name" value="ABC_transporter-like_CS"/>
</dbReference>
<proteinExistence type="predicted"/>
<dbReference type="PANTHER" id="PTHR43394:SF1">
    <property type="entry name" value="ATP-BINDING CASSETTE SUB-FAMILY B MEMBER 10, MITOCHONDRIAL"/>
    <property type="match status" value="1"/>
</dbReference>
<dbReference type="InterPro" id="IPR036640">
    <property type="entry name" value="ABC1_TM_sf"/>
</dbReference>
<evidence type="ECO:0000256" key="7">
    <source>
        <dbReference type="ARBA" id="ARBA00023136"/>
    </source>
</evidence>
<evidence type="ECO:0000256" key="8">
    <source>
        <dbReference type="SAM" id="Phobius"/>
    </source>
</evidence>
<organism evidence="11 12">
    <name type="scientific">Calothrix parasitica NIES-267</name>
    <dbReference type="NCBI Taxonomy" id="1973488"/>
    <lineage>
        <taxon>Bacteria</taxon>
        <taxon>Bacillati</taxon>
        <taxon>Cyanobacteriota</taxon>
        <taxon>Cyanophyceae</taxon>
        <taxon>Nostocales</taxon>
        <taxon>Calotrichaceae</taxon>
        <taxon>Calothrix</taxon>
    </lineage>
</organism>
<dbReference type="InterPro" id="IPR003593">
    <property type="entry name" value="AAA+_ATPase"/>
</dbReference>
<dbReference type="GO" id="GO:0016887">
    <property type="term" value="F:ATP hydrolysis activity"/>
    <property type="evidence" value="ECO:0007669"/>
    <property type="project" value="InterPro"/>
</dbReference>
<feature type="transmembrane region" description="Helical" evidence="8">
    <location>
        <begin position="20"/>
        <end position="41"/>
    </location>
</feature>
<name>A0A1Z4LTD8_9CYAN</name>
<dbReference type="OrthoDB" id="9762778at2"/>
<gene>
    <name evidence="11" type="ORF">NIES267_39170</name>
</gene>
<dbReference type="PROSITE" id="PS50893">
    <property type="entry name" value="ABC_TRANSPORTER_2"/>
    <property type="match status" value="1"/>
</dbReference>